<accession>A0A376B826</accession>
<dbReference type="SUPFAM" id="SSF52047">
    <property type="entry name" value="RNI-like"/>
    <property type="match status" value="1"/>
</dbReference>
<dbReference type="VEuPathDB" id="FungiDB:SCODWIG_02604"/>
<dbReference type="PROSITE" id="PS50005">
    <property type="entry name" value="TPR"/>
    <property type="match status" value="1"/>
</dbReference>
<dbReference type="SUPFAM" id="SSF81383">
    <property type="entry name" value="F-box domain"/>
    <property type="match status" value="1"/>
</dbReference>
<dbReference type="Pfam" id="PF12937">
    <property type="entry name" value="F-box-like"/>
    <property type="match status" value="1"/>
</dbReference>
<dbReference type="Proteomes" id="UP000262825">
    <property type="component" value="Unassembled WGS sequence"/>
</dbReference>
<dbReference type="InterPro" id="IPR011990">
    <property type="entry name" value="TPR-like_helical_dom_sf"/>
</dbReference>
<evidence type="ECO:0000313" key="3">
    <source>
        <dbReference type="EMBL" id="SSD60843.1"/>
    </source>
</evidence>
<dbReference type="InterPro" id="IPR019734">
    <property type="entry name" value="TPR_rpt"/>
</dbReference>
<evidence type="ECO:0000256" key="1">
    <source>
        <dbReference type="PROSITE-ProRule" id="PRU00339"/>
    </source>
</evidence>
<dbReference type="Gene3D" id="1.25.40.10">
    <property type="entry name" value="Tetratricopeptide repeat domain"/>
    <property type="match status" value="1"/>
</dbReference>
<organism evidence="3 4">
    <name type="scientific">Saccharomycodes ludwigii</name>
    <dbReference type="NCBI Taxonomy" id="36035"/>
    <lineage>
        <taxon>Eukaryota</taxon>
        <taxon>Fungi</taxon>
        <taxon>Dikarya</taxon>
        <taxon>Ascomycota</taxon>
        <taxon>Saccharomycotina</taxon>
        <taxon>Saccharomycetes</taxon>
        <taxon>Saccharomycodales</taxon>
        <taxon>Saccharomycodaceae</taxon>
        <taxon>Saccharomycodes</taxon>
    </lineage>
</organism>
<protein>
    <recommendedName>
        <fullName evidence="2">F-box domain-containing protein</fullName>
    </recommendedName>
</protein>
<feature type="domain" description="F-box" evidence="2">
    <location>
        <begin position="204"/>
        <end position="252"/>
    </location>
</feature>
<sequence>MNKDSTDNVITKVIDVGKKFYKVGEYRKACKMFDKAVMLAESYTEDQLEKLRLEFGLSKRSPYNKNTLWHPQLCQILDNRALTHEKLCNFEKSLNDAKTMIELEPYNLKSYIRYGKTYQFGMNKCREAYLCYSKGLKMAQLGKKKYDICPAEKHMRWIKAQINFIKPSLKNNKETNNTASNYKKRISEDMSINRTKKSKQPMVKDFIDILPNELVCEIFQNLDNRDLRNCMVVNNKWNRLFYFFPNILFLKKSLNLKSTTQIRNLNSFINKCRTIQPRVILNINQLNFKSVTAVNEAKTLALLFKTFKKYDVIKQLILNTFGVSNVMLLEFIRDNEWSENLQKISIICQYASISNFEWLLLGLCPHLKDAEIIYQSFSSNRTIKIDERLYGSFTSNKSFESLETLKIISLITPQTSTEKFITWNGPPKSCKNLQTLIVAGVSLPKSFHWLHNSFPNLKTLHLEKNYNSPTLGDFLGFIFNNKLSCSLVKLTFRESKINRPNVVFSNFQQQYTRASSESNDFQASIKIFKKNLSHLKYLDFYSSSITFDILLIVLKNLKTGKLQNLNLGDCPNLLFNTLDYSASKEIWDLLPNLERLYLPKILGLSKRTLENFLIRNLHNKNRIKILDLSFNPELKGADVWSLSTTLFNNYNIILDKLILNNCESIDPNTLTLIKTKGLVKEIESNYARAKWNVFGVNSYVL</sequence>
<proteinExistence type="predicted"/>
<evidence type="ECO:0000259" key="2">
    <source>
        <dbReference type="PROSITE" id="PS50181"/>
    </source>
</evidence>
<dbReference type="SUPFAM" id="SSF48452">
    <property type="entry name" value="TPR-like"/>
    <property type="match status" value="1"/>
</dbReference>
<dbReference type="SMART" id="SM00256">
    <property type="entry name" value="FBOX"/>
    <property type="match status" value="1"/>
</dbReference>
<dbReference type="PROSITE" id="PS50181">
    <property type="entry name" value="FBOX"/>
    <property type="match status" value="1"/>
</dbReference>
<name>A0A376B826_9ASCO</name>
<reference evidence="4" key="1">
    <citation type="submission" date="2018-06" db="EMBL/GenBank/DDBJ databases">
        <authorList>
            <person name="Guldener U."/>
        </authorList>
    </citation>
    <scope>NUCLEOTIDE SEQUENCE [LARGE SCALE GENOMIC DNA]</scope>
    <source>
        <strain evidence="4">UTAD17</strain>
    </source>
</reference>
<dbReference type="Gene3D" id="3.80.10.10">
    <property type="entry name" value="Ribonuclease Inhibitor"/>
    <property type="match status" value="1"/>
</dbReference>
<keyword evidence="4" id="KW-1185">Reference proteome</keyword>
<dbReference type="InterPro" id="IPR001810">
    <property type="entry name" value="F-box_dom"/>
</dbReference>
<dbReference type="InterPro" id="IPR036047">
    <property type="entry name" value="F-box-like_dom_sf"/>
</dbReference>
<gene>
    <name evidence="3" type="ORF">SCODWIG_02604</name>
</gene>
<dbReference type="AlphaFoldDB" id="A0A376B826"/>
<dbReference type="EMBL" id="UFAJ01000472">
    <property type="protein sequence ID" value="SSD60843.1"/>
    <property type="molecule type" value="Genomic_DNA"/>
</dbReference>
<keyword evidence="1" id="KW-0802">TPR repeat</keyword>
<feature type="repeat" description="TPR" evidence="1">
    <location>
        <begin position="10"/>
        <end position="43"/>
    </location>
</feature>
<evidence type="ECO:0000313" key="4">
    <source>
        <dbReference type="Proteomes" id="UP000262825"/>
    </source>
</evidence>
<dbReference type="Gene3D" id="1.20.1280.50">
    <property type="match status" value="1"/>
</dbReference>
<dbReference type="InterPro" id="IPR032675">
    <property type="entry name" value="LRR_dom_sf"/>
</dbReference>